<evidence type="ECO:0000259" key="1">
    <source>
        <dbReference type="Pfam" id="PF01548"/>
    </source>
</evidence>
<dbReference type="NCBIfam" id="NF033542">
    <property type="entry name" value="transpos_IS110"/>
    <property type="match status" value="1"/>
</dbReference>
<evidence type="ECO:0000313" key="4">
    <source>
        <dbReference type="Proteomes" id="UP000268623"/>
    </source>
</evidence>
<gene>
    <name evidence="3" type="ORF">D1O30_20070</name>
</gene>
<name>A0A3M9XK29_9HYPH</name>
<feature type="domain" description="Transposase IS116/IS110/IS902 C-terminal" evidence="2">
    <location>
        <begin position="212"/>
        <end position="291"/>
    </location>
</feature>
<dbReference type="GO" id="GO:0004803">
    <property type="term" value="F:transposase activity"/>
    <property type="evidence" value="ECO:0007669"/>
    <property type="project" value="InterPro"/>
</dbReference>
<dbReference type="InterPro" id="IPR047650">
    <property type="entry name" value="Transpos_IS110"/>
</dbReference>
<dbReference type="Pfam" id="PF01548">
    <property type="entry name" value="DEDD_Tnp_IS110"/>
    <property type="match status" value="1"/>
</dbReference>
<dbReference type="AlphaFoldDB" id="A0A3M9XK29"/>
<proteinExistence type="predicted"/>
<keyword evidence="4" id="KW-1185">Reference proteome</keyword>
<feature type="domain" description="Transposase IS110-like N-terminal" evidence="1">
    <location>
        <begin position="5"/>
        <end position="150"/>
    </location>
</feature>
<dbReference type="InterPro" id="IPR002525">
    <property type="entry name" value="Transp_IS110-like_N"/>
</dbReference>
<dbReference type="Proteomes" id="UP000268623">
    <property type="component" value="Unassembled WGS sequence"/>
</dbReference>
<evidence type="ECO:0000313" key="3">
    <source>
        <dbReference type="EMBL" id="RNJ48125.1"/>
    </source>
</evidence>
<dbReference type="PANTHER" id="PTHR33055:SF3">
    <property type="entry name" value="PUTATIVE TRANSPOSASE FOR IS117-RELATED"/>
    <property type="match status" value="1"/>
</dbReference>
<dbReference type="EMBL" id="QWDD01000003">
    <property type="protein sequence ID" value="RNJ48125.1"/>
    <property type="molecule type" value="Genomic_DNA"/>
</dbReference>
<comment type="caution">
    <text evidence="3">The sequence shown here is derived from an EMBL/GenBank/DDBJ whole genome shotgun (WGS) entry which is preliminary data.</text>
</comment>
<dbReference type="PANTHER" id="PTHR33055">
    <property type="entry name" value="TRANSPOSASE FOR INSERTION SEQUENCE ELEMENT IS1111A"/>
    <property type="match status" value="1"/>
</dbReference>
<evidence type="ECO:0000259" key="2">
    <source>
        <dbReference type="Pfam" id="PF02371"/>
    </source>
</evidence>
<dbReference type="Pfam" id="PF02371">
    <property type="entry name" value="Transposase_20"/>
    <property type="match status" value="1"/>
</dbReference>
<dbReference type="GO" id="GO:0006313">
    <property type="term" value="P:DNA transposition"/>
    <property type="evidence" value="ECO:0007669"/>
    <property type="project" value="InterPro"/>
</dbReference>
<reference evidence="3 4" key="1">
    <citation type="submission" date="2018-08" db="EMBL/GenBank/DDBJ databases">
        <title>Genome sequence of Methylocystis hirsuta CSC1, a methanotroph able to accumulate PHAs.</title>
        <authorList>
            <person name="Bordel S."/>
            <person name="Rodriguez E."/>
            <person name="Gancedo J."/>
            <person name="Munoz R."/>
        </authorList>
    </citation>
    <scope>NUCLEOTIDE SEQUENCE [LARGE SCALE GENOMIC DNA]</scope>
    <source>
        <strain evidence="3 4">CSC1</strain>
    </source>
</reference>
<dbReference type="RefSeq" id="WP_123177871.1">
    <property type="nucleotide sequence ID" value="NZ_QWDD01000003.1"/>
</dbReference>
<dbReference type="InterPro" id="IPR003346">
    <property type="entry name" value="Transposase_20"/>
</dbReference>
<dbReference type="OrthoDB" id="7410629at2"/>
<dbReference type="GO" id="GO:0003677">
    <property type="term" value="F:DNA binding"/>
    <property type="evidence" value="ECO:0007669"/>
    <property type="project" value="InterPro"/>
</dbReference>
<accession>A0A3M9XK29</accession>
<sequence>MEHYAGIDVSLELSSVCIVDAKGKIVRETKVPSDPAALIGFFRGLRIPVGRIGLEAGPLSQWLHAGLTAAGFETVLLETRHVKAALSAMTVKTDRRDARGIAQLIRMGWFRSVHCKSTGSQEVRALLVARKQLLGKLLDVEFSIRGILRGFGLKMGVVTRKNFDARARELCVGQAMLEKIAEAMLAARATLQKEYSRLHKTMLAIVRADAVCRHLMTAPGVGALVAITFKTAIDDPTRIRKSKAVGALFGLTPRKYQSGETDVTGGVTRVGDEMVRTALYEAANALLSRVTRFSALKRWGMDVAKRRGTKRAKVALARKIGVILHRMWVDGTSFRWTKEGKATQHVNA</sequence>
<protein>
    <submittedName>
        <fullName evidence="3">IS110 family transposase</fullName>
    </submittedName>
</protein>
<organism evidence="3 4">
    <name type="scientific">Methylocystis hirsuta</name>
    <dbReference type="NCBI Taxonomy" id="369798"/>
    <lineage>
        <taxon>Bacteria</taxon>
        <taxon>Pseudomonadati</taxon>
        <taxon>Pseudomonadota</taxon>
        <taxon>Alphaproteobacteria</taxon>
        <taxon>Hyphomicrobiales</taxon>
        <taxon>Methylocystaceae</taxon>
        <taxon>Methylocystis</taxon>
    </lineage>
</organism>